<organism evidence="1 2">
    <name type="scientific">Nitrospira tepida</name>
    <dbReference type="NCBI Taxonomy" id="2973512"/>
    <lineage>
        <taxon>Bacteria</taxon>
        <taxon>Pseudomonadati</taxon>
        <taxon>Nitrospirota</taxon>
        <taxon>Nitrospiria</taxon>
        <taxon>Nitrospirales</taxon>
        <taxon>Nitrospiraceae</taxon>
        <taxon>Nitrospira</taxon>
    </lineage>
</organism>
<dbReference type="EMBL" id="OX365700">
    <property type="protein sequence ID" value="CAI4032575.1"/>
    <property type="molecule type" value="Genomic_DNA"/>
</dbReference>
<proteinExistence type="predicted"/>
<sequence>MLSVAIACQLPNLLLAFIDRTELADPPTRWVSSQSGEEREDHAKVASRWGVPFDTRSRLEIMQDLRKSGVDAWPSVSPRFLVKRWWEHYWGPTPLSNPELVLSLNGREGIPIGGISHRVTVYCNENGEYVTYYSGEHGFSNPKGMWNRNIDIAVVGDSFVHGACVPLEAGFVSLIRQRYPGTINLGNDGIGPLLELGIVKEYLPALKPRLVLWSYFEGNDLHDMSKEKYTLAKHYLESSFTQWLINQQEDIDRAIMAHIELAVAARTLTAKFLAFSDVLRHPLRHLSTWERIIKLSYLSDAVKVALSRIDRRSEGLGPDIPYNPYMSEGDLELFRQVLTQAYETIRGWGGTMVFLYLPQYERYQPSVQKGQPDREKILEIVRSLNIPVIDIHAAFERLPDPLEVFPFRLPTHYNQQGYQLVADEIVRFLDRAEFPAAEVEGFASRL</sequence>
<dbReference type="KEGG" id="nti:DNFV4_03005"/>
<evidence type="ECO:0000313" key="1">
    <source>
        <dbReference type="EMBL" id="CAI4032575.1"/>
    </source>
</evidence>
<keyword evidence="2" id="KW-1185">Reference proteome</keyword>
<dbReference type="InterPro" id="IPR036514">
    <property type="entry name" value="SGNH_hydro_sf"/>
</dbReference>
<name>A0AA86N0M6_9BACT</name>
<accession>A0AA86N0M6</accession>
<dbReference type="Proteomes" id="UP001179121">
    <property type="component" value="Chromosome"/>
</dbReference>
<evidence type="ECO:0008006" key="3">
    <source>
        <dbReference type="Google" id="ProtNLM"/>
    </source>
</evidence>
<dbReference type="SUPFAM" id="SSF52266">
    <property type="entry name" value="SGNH hydrolase"/>
    <property type="match status" value="1"/>
</dbReference>
<dbReference type="Gene3D" id="3.40.50.1110">
    <property type="entry name" value="SGNH hydrolase"/>
    <property type="match status" value="1"/>
</dbReference>
<reference evidence="1" key="1">
    <citation type="submission" date="2022-10" db="EMBL/GenBank/DDBJ databases">
        <authorList>
            <person name="Koch H."/>
        </authorList>
    </citation>
    <scope>NUCLEOTIDE SEQUENCE</scope>
    <source>
        <strain evidence="1">DNF</strain>
    </source>
</reference>
<gene>
    <name evidence="1" type="ORF">DNFV4_03005</name>
</gene>
<protein>
    <recommendedName>
        <fullName evidence="3">SGNH hydrolase-type esterase domain-containing protein</fullName>
    </recommendedName>
</protein>
<evidence type="ECO:0000313" key="2">
    <source>
        <dbReference type="Proteomes" id="UP001179121"/>
    </source>
</evidence>
<dbReference type="GO" id="GO:0016788">
    <property type="term" value="F:hydrolase activity, acting on ester bonds"/>
    <property type="evidence" value="ECO:0007669"/>
    <property type="project" value="UniProtKB-ARBA"/>
</dbReference>
<dbReference type="AlphaFoldDB" id="A0AA86N0M6"/>